<dbReference type="PANTHER" id="PTHR43630:SF2">
    <property type="entry name" value="GLYCOSYLTRANSFERASE"/>
    <property type="match status" value="1"/>
</dbReference>
<dbReference type="InterPro" id="IPR029044">
    <property type="entry name" value="Nucleotide-diphossugar_trans"/>
</dbReference>
<dbReference type="EC" id="2.4.-.-" evidence="3"/>
<dbReference type="GO" id="GO:0016757">
    <property type="term" value="F:glycosyltransferase activity"/>
    <property type="evidence" value="ECO:0007669"/>
    <property type="project" value="UniProtKB-KW"/>
</dbReference>
<dbReference type="EMBL" id="CP146256">
    <property type="protein sequence ID" value="XAH72228.1"/>
    <property type="molecule type" value="Genomic_DNA"/>
</dbReference>
<keyword evidence="3" id="KW-0328">Glycosyltransferase</keyword>
<dbReference type="InterPro" id="IPR019734">
    <property type="entry name" value="TPR_rpt"/>
</dbReference>
<evidence type="ECO:0000313" key="4">
    <source>
        <dbReference type="Proteomes" id="UP001451571"/>
    </source>
</evidence>
<reference evidence="3 4" key="1">
    <citation type="submission" date="2024-02" db="EMBL/GenBank/DDBJ databases">
        <title>Bacterial strain from lacustrine sediment.</title>
        <authorList>
            <person name="Petit C."/>
            <person name="Fadhlaoui K."/>
        </authorList>
    </citation>
    <scope>NUCLEOTIDE SEQUENCE [LARGE SCALE GENOMIC DNA]</scope>
    <source>
        <strain evidence="3 4">IPX-CK</strain>
    </source>
</reference>
<dbReference type="Gene3D" id="1.25.40.10">
    <property type="entry name" value="Tetratricopeptide repeat domain"/>
    <property type="match status" value="1"/>
</dbReference>
<dbReference type="SUPFAM" id="SSF53448">
    <property type="entry name" value="Nucleotide-diphospho-sugar transferases"/>
    <property type="match status" value="1"/>
</dbReference>
<dbReference type="Proteomes" id="UP001451571">
    <property type="component" value="Chromosome"/>
</dbReference>
<organism evidence="3 4">
    <name type="scientific">Kineothrix sedimenti</name>
    <dbReference type="NCBI Taxonomy" id="3123317"/>
    <lineage>
        <taxon>Bacteria</taxon>
        <taxon>Bacillati</taxon>
        <taxon>Bacillota</taxon>
        <taxon>Clostridia</taxon>
        <taxon>Lachnospirales</taxon>
        <taxon>Lachnospiraceae</taxon>
        <taxon>Kineothrix</taxon>
    </lineage>
</organism>
<dbReference type="InterPro" id="IPR001173">
    <property type="entry name" value="Glyco_trans_2-like"/>
</dbReference>
<proteinExistence type="predicted"/>
<dbReference type="Gene3D" id="3.90.550.10">
    <property type="entry name" value="Spore Coat Polysaccharide Biosynthesis Protein SpsA, Chain A"/>
    <property type="match status" value="1"/>
</dbReference>
<gene>
    <name evidence="3" type="ORF">V6984_11860</name>
</gene>
<evidence type="ECO:0000256" key="1">
    <source>
        <dbReference type="PROSITE-ProRule" id="PRU00339"/>
    </source>
</evidence>
<evidence type="ECO:0000313" key="3">
    <source>
        <dbReference type="EMBL" id="XAH72228.1"/>
    </source>
</evidence>
<dbReference type="PANTHER" id="PTHR43630">
    <property type="entry name" value="POLY-BETA-1,6-N-ACETYL-D-GLUCOSAMINE SYNTHASE"/>
    <property type="match status" value="1"/>
</dbReference>
<dbReference type="InterPro" id="IPR011990">
    <property type="entry name" value="TPR-like_helical_dom_sf"/>
</dbReference>
<protein>
    <submittedName>
        <fullName evidence="3">Glycosyltransferase</fullName>
        <ecNumber evidence="3">2.4.-.-</ecNumber>
    </submittedName>
</protein>
<name>A0ABZ3EPW9_9FIRM</name>
<dbReference type="Pfam" id="PF00535">
    <property type="entry name" value="Glycos_transf_2"/>
    <property type="match status" value="1"/>
</dbReference>
<dbReference type="Pfam" id="PF13181">
    <property type="entry name" value="TPR_8"/>
    <property type="match status" value="2"/>
</dbReference>
<keyword evidence="4" id="KW-1185">Reference proteome</keyword>
<dbReference type="CDD" id="cd02511">
    <property type="entry name" value="Beta4Glucosyltransferase"/>
    <property type="match status" value="1"/>
</dbReference>
<dbReference type="SUPFAM" id="SSF48452">
    <property type="entry name" value="TPR-like"/>
    <property type="match status" value="2"/>
</dbReference>
<keyword evidence="1" id="KW-0802">TPR repeat</keyword>
<keyword evidence="3" id="KW-0808">Transferase</keyword>
<dbReference type="SMART" id="SM00028">
    <property type="entry name" value="TPR"/>
    <property type="match status" value="5"/>
</dbReference>
<accession>A0ABZ3EPW9</accession>
<dbReference type="PROSITE" id="PS50005">
    <property type="entry name" value="TPR"/>
    <property type="match status" value="1"/>
</dbReference>
<dbReference type="RefSeq" id="WP_342755847.1">
    <property type="nucleotide sequence ID" value="NZ_CP146256.1"/>
</dbReference>
<feature type="domain" description="Glycosyltransferase 2-like" evidence="2">
    <location>
        <begin position="5"/>
        <end position="132"/>
    </location>
</feature>
<evidence type="ECO:0000259" key="2">
    <source>
        <dbReference type="Pfam" id="PF00535"/>
    </source>
</evidence>
<feature type="repeat" description="TPR" evidence="1">
    <location>
        <begin position="198"/>
        <end position="231"/>
    </location>
</feature>
<sequence length="590" mass="68244">MKTLSLCIIVKNGEKYIEQCIESVFQAVSEVIVVDTGSTDNTLACIQRFHPQIFHYEWDDNFADARNFSLQQATCDFILVLDADEVLYPEDLPKLIALLETTTADGISILFHNFTDEKSEEIFNTHIGLRLFKNGCFHYEGAIHEQLTFNQTEKKPFLEISELRLKHYGYLKSNAGLKKHNRNIPILQTMLDKNPNDAFHLFNMGNEYMSLEDYTKALDYFEKADQHKDISMAYSPHLIYRRATCLHNMKRNEESLTVLADGLRCYPACTDMEYLRGIILKKMKRFTLALDSFNKCLSMGEPPPTLHFFNETSNFRPLIEMAEIYFLMDDYNKSLDCYMKAMRANGKKYHVIYEIGKVLNKILADRDRVAENLRNLYADHRFKANVMVTTDVLLNERMPEQARSEFEEYMNEDGNLDADIYFLRGRLLFCNKEYEKAFKSFAECIASDTLKGILPNARSRSFEYMTACCVLCRQLKDDFLSIARTVEEKTERIIYLAFIEAHGEPLEKESLSTIASVLSIVLSTNEYQVFEDVLSILNLVEGDEALLALAEVYYHNNYHDMAVKTILRSVKELDCINSTAVSILNKEFIL</sequence>